<comment type="caution">
    <text evidence="4">The sequence shown here is derived from an EMBL/GenBank/DDBJ whole genome shotgun (WGS) entry which is preliminary data.</text>
</comment>
<protein>
    <submittedName>
        <fullName evidence="4">GNAT family N-acetyltransferase</fullName>
        <ecNumber evidence="4">2.3.-.-</ecNumber>
    </submittedName>
</protein>
<dbReference type="PANTHER" id="PTHR43877">
    <property type="entry name" value="AMINOALKYLPHOSPHONATE N-ACETYLTRANSFERASE-RELATED-RELATED"/>
    <property type="match status" value="1"/>
</dbReference>
<dbReference type="InterPro" id="IPR050832">
    <property type="entry name" value="Bact_Acetyltransf"/>
</dbReference>
<sequence>MDIIIDDLANGQVIGLLEEHLSDMYAISPPESVHALDVERLRSPDITFFSGWVEERLYGCLAMKQLTSQHIELKSMRTSQFARNSGVASALLTHALAVARAKGVQRVSLETGSQAFFKPARNLYKKFGFCYCAPFADYQEDPHSRFMTKVL</sequence>
<name>A0ABV7CDY3_9VIBR</name>
<dbReference type="Gene3D" id="3.40.630.30">
    <property type="match status" value="1"/>
</dbReference>
<dbReference type="RefSeq" id="WP_123017148.1">
    <property type="nucleotide sequence ID" value="NZ_AP024911.1"/>
</dbReference>
<proteinExistence type="predicted"/>
<evidence type="ECO:0000313" key="5">
    <source>
        <dbReference type="Proteomes" id="UP001595384"/>
    </source>
</evidence>
<evidence type="ECO:0000256" key="2">
    <source>
        <dbReference type="ARBA" id="ARBA00023315"/>
    </source>
</evidence>
<dbReference type="CDD" id="cd04301">
    <property type="entry name" value="NAT_SF"/>
    <property type="match status" value="1"/>
</dbReference>
<evidence type="ECO:0000313" key="4">
    <source>
        <dbReference type="EMBL" id="MFC3025176.1"/>
    </source>
</evidence>
<keyword evidence="1 4" id="KW-0808">Transferase</keyword>
<accession>A0ABV7CDY3</accession>
<dbReference type="GO" id="GO:0016746">
    <property type="term" value="F:acyltransferase activity"/>
    <property type="evidence" value="ECO:0007669"/>
    <property type="project" value="UniProtKB-KW"/>
</dbReference>
<evidence type="ECO:0000259" key="3">
    <source>
        <dbReference type="PROSITE" id="PS51186"/>
    </source>
</evidence>
<organism evidence="4 5">
    <name type="scientific">Vibrio zhugei</name>
    <dbReference type="NCBI Taxonomy" id="2479546"/>
    <lineage>
        <taxon>Bacteria</taxon>
        <taxon>Pseudomonadati</taxon>
        <taxon>Pseudomonadota</taxon>
        <taxon>Gammaproteobacteria</taxon>
        <taxon>Vibrionales</taxon>
        <taxon>Vibrionaceae</taxon>
        <taxon>Vibrio</taxon>
    </lineage>
</organism>
<dbReference type="InterPro" id="IPR000182">
    <property type="entry name" value="GNAT_dom"/>
</dbReference>
<dbReference type="Pfam" id="PF00583">
    <property type="entry name" value="Acetyltransf_1"/>
    <property type="match status" value="1"/>
</dbReference>
<dbReference type="SUPFAM" id="SSF55729">
    <property type="entry name" value="Acyl-CoA N-acyltransferases (Nat)"/>
    <property type="match status" value="1"/>
</dbReference>
<dbReference type="PROSITE" id="PS51186">
    <property type="entry name" value="GNAT"/>
    <property type="match status" value="1"/>
</dbReference>
<reference evidence="5" key="1">
    <citation type="journal article" date="2019" name="Int. J. Syst. Evol. Microbiol.">
        <title>The Global Catalogue of Microorganisms (GCM) 10K type strain sequencing project: providing services to taxonomists for standard genome sequencing and annotation.</title>
        <authorList>
            <consortium name="The Broad Institute Genomics Platform"/>
            <consortium name="The Broad Institute Genome Sequencing Center for Infectious Disease"/>
            <person name="Wu L."/>
            <person name="Ma J."/>
        </authorList>
    </citation>
    <scope>NUCLEOTIDE SEQUENCE [LARGE SCALE GENOMIC DNA]</scope>
    <source>
        <strain evidence="5">KCTC 62784</strain>
    </source>
</reference>
<dbReference type="InterPro" id="IPR016181">
    <property type="entry name" value="Acyl_CoA_acyltransferase"/>
</dbReference>
<dbReference type="EMBL" id="JBHRSE010000110">
    <property type="protein sequence ID" value="MFC3025176.1"/>
    <property type="molecule type" value="Genomic_DNA"/>
</dbReference>
<gene>
    <name evidence="4" type="ORF">ACFODT_15330</name>
</gene>
<dbReference type="Proteomes" id="UP001595384">
    <property type="component" value="Unassembled WGS sequence"/>
</dbReference>
<feature type="domain" description="N-acetyltransferase" evidence="3">
    <location>
        <begin position="3"/>
        <end position="151"/>
    </location>
</feature>
<evidence type="ECO:0000256" key="1">
    <source>
        <dbReference type="ARBA" id="ARBA00022679"/>
    </source>
</evidence>
<dbReference type="EC" id="2.3.-.-" evidence="4"/>
<dbReference type="PANTHER" id="PTHR43877:SF5">
    <property type="entry name" value="BLL8307 PROTEIN"/>
    <property type="match status" value="1"/>
</dbReference>
<keyword evidence="5" id="KW-1185">Reference proteome</keyword>
<keyword evidence="2 4" id="KW-0012">Acyltransferase</keyword>